<name>A0A5C7HI42_9ROSI</name>
<dbReference type="PANTHER" id="PTHR21529">
    <property type="entry name" value="MAMMARY TURMOR VIRUS RECEPTOR HOMOLOG 1, 2 MTVR1, 2"/>
    <property type="match status" value="1"/>
</dbReference>
<dbReference type="OrthoDB" id="3156807at2759"/>
<dbReference type="InterPro" id="IPR039904">
    <property type="entry name" value="TRANK1"/>
</dbReference>
<evidence type="ECO:0000313" key="4">
    <source>
        <dbReference type="Proteomes" id="UP000323000"/>
    </source>
</evidence>
<protein>
    <recommendedName>
        <fullName evidence="2">DNA2/NAM7 helicase helicase domain-containing protein</fullName>
    </recommendedName>
</protein>
<dbReference type="Gene3D" id="3.40.50.300">
    <property type="entry name" value="P-loop containing nucleotide triphosphate hydrolases"/>
    <property type="match status" value="1"/>
</dbReference>
<dbReference type="Proteomes" id="UP000323000">
    <property type="component" value="Chromosome 8"/>
</dbReference>
<keyword evidence="4" id="KW-1185">Reference proteome</keyword>
<gene>
    <name evidence="3" type="ORF">EZV62_017980</name>
</gene>
<dbReference type="AlphaFoldDB" id="A0A5C7HI42"/>
<proteinExistence type="predicted"/>
<reference evidence="4" key="1">
    <citation type="journal article" date="2019" name="Gigascience">
        <title>De novo genome assembly of the endangered Acer yangbiense, a plant species with extremely small populations endemic to Yunnan Province, China.</title>
        <authorList>
            <person name="Yang J."/>
            <person name="Wariss H.M."/>
            <person name="Tao L."/>
            <person name="Zhang R."/>
            <person name="Yun Q."/>
            <person name="Hollingsworth P."/>
            <person name="Dao Z."/>
            <person name="Luo G."/>
            <person name="Guo H."/>
            <person name="Ma Y."/>
            <person name="Sun W."/>
        </authorList>
    </citation>
    <scope>NUCLEOTIDE SEQUENCE [LARGE SCALE GENOMIC DNA]</scope>
    <source>
        <strain evidence="4">cv. Malutang</strain>
    </source>
</reference>
<dbReference type="SUPFAM" id="SSF48452">
    <property type="entry name" value="TPR-like"/>
    <property type="match status" value="1"/>
</dbReference>
<feature type="compositionally biased region" description="Basic and acidic residues" evidence="1">
    <location>
        <begin position="550"/>
        <end position="567"/>
    </location>
</feature>
<feature type="domain" description="DNA2/NAM7 helicase helicase" evidence="2">
    <location>
        <begin position="45"/>
        <end position="89"/>
    </location>
</feature>
<evidence type="ECO:0000256" key="1">
    <source>
        <dbReference type="SAM" id="MobiDB-lite"/>
    </source>
</evidence>
<feature type="compositionally biased region" description="Basic residues" evidence="1">
    <location>
        <begin position="568"/>
        <end position="586"/>
    </location>
</feature>
<dbReference type="PANTHER" id="PTHR21529:SF4">
    <property type="entry name" value="TPR AND ANKYRIN REPEAT-CONTAINING PROTEIN 1"/>
    <property type="match status" value="1"/>
</dbReference>
<organism evidence="3 4">
    <name type="scientific">Acer yangbiense</name>
    <dbReference type="NCBI Taxonomy" id="1000413"/>
    <lineage>
        <taxon>Eukaryota</taxon>
        <taxon>Viridiplantae</taxon>
        <taxon>Streptophyta</taxon>
        <taxon>Embryophyta</taxon>
        <taxon>Tracheophyta</taxon>
        <taxon>Spermatophyta</taxon>
        <taxon>Magnoliopsida</taxon>
        <taxon>eudicotyledons</taxon>
        <taxon>Gunneridae</taxon>
        <taxon>Pentapetalae</taxon>
        <taxon>rosids</taxon>
        <taxon>malvids</taxon>
        <taxon>Sapindales</taxon>
        <taxon>Sapindaceae</taxon>
        <taxon>Hippocastanoideae</taxon>
        <taxon>Acereae</taxon>
        <taxon>Acer</taxon>
    </lineage>
</organism>
<dbReference type="InterPro" id="IPR011990">
    <property type="entry name" value="TPR-like_helical_dom_sf"/>
</dbReference>
<evidence type="ECO:0000259" key="2">
    <source>
        <dbReference type="Pfam" id="PF13086"/>
    </source>
</evidence>
<dbReference type="InterPro" id="IPR041677">
    <property type="entry name" value="DNA2/NAM7_AAA_11"/>
</dbReference>
<dbReference type="EMBL" id="VAHF01000008">
    <property type="protein sequence ID" value="TXG56667.1"/>
    <property type="molecule type" value="Genomic_DNA"/>
</dbReference>
<dbReference type="InterPro" id="IPR027417">
    <property type="entry name" value="P-loop_NTPase"/>
</dbReference>
<comment type="caution">
    <text evidence="3">The sequence shown here is derived from an EMBL/GenBank/DDBJ whole genome shotgun (WGS) entry which is preliminary data.</text>
</comment>
<dbReference type="Pfam" id="PF13086">
    <property type="entry name" value="AAA_11"/>
    <property type="match status" value="1"/>
</dbReference>
<feature type="region of interest" description="Disordered" evidence="1">
    <location>
        <begin position="549"/>
        <end position="586"/>
    </location>
</feature>
<accession>A0A5C7HI42</accession>
<evidence type="ECO:0000313" key="3">
    <source>
        <dbReference type="EMBL" id="TXG56667.1"/>
    </source>
</evidence>
<sequence>MGEEVENQGEETCVVDGEDMAAAARRGKREQVKSSYMLHSVDMEPLSFLVIDEAAQLRESESTIPLQLPDIKHAILIGDECQLPAMVASNVSDEAGFGSLFERLSILGHSKQLPNIQVSSCPEEWRSQGIKHNYEMAAMCFERAGDPYWERRTKATGLKASADRLRSSNPEEANIILREAAEIFEAIGKDDSAAKCFFDLGEYERAGRIYLEKYEETELETAAKCFDLAGCYEQAAKVYARCNLFSKCLKICSKGKLFALGLQCIHSWKQHANTDVANTEDIYKAEQVFLESCARHFHEILDSKSMMKFVRTFHSMDMKRKFLKSLNCLNELMLLEEESGNFLAAASIAKQRGDILLAADLLQKAENFKEASELTPNTLPWSHAGTAEPEALPPDFHASPLDLDFTADDIMEEYSNMMINLGRFWEMVGALNLVEHEKYHMSIELNAPTIKVLVEITVRNHCTAKEFVGDEDEVQSVEAENMVEDLRQLLAALDVSELELKKNVSTIGELLKKLQLRKETMEPFLNSLFSRLYALMKSMDLIFDAEFSDSDDKGKMVGSKQENENKGKGKNKSKQKQKKNKGQKRK</sequence>
<dbReference type="GO" id="GO:0004386">
    <property type="term" value="F:helicase activity"/>
    <property type="evidence" value="ECO:0007669"/>
    <property type="project" value="InterPro"/>
</dbReference>